<keyword evidence="2" id="KW-1185">Reference proteome</keyword>
<gene>
    <name evidence="1" type="ORF">O6H91_04G144500</name>
</gene>
<protein>
    <submittedName>
        <fullName evidence="1">Uncharacterized protein</fullName>
    </submittedName>
</protein>
<name>A0ACC2E2M0_DIPCM</name>
<evidence type="ECO:0000313" key="1">
    <source>
        <dbReference type="EMBL" id="KAJ7560760.1"/>
    </source>
</evidence>
<comment type="caution">
    <text evidence="1">The sequence shown here is derived from an EMBL/GenBank/DDBJ whole genome shotgun (WGS) entry which is preliminary data.</text>
</comment>
<sequence length="1127" mass="125828">MCLQMLHLPHNFCSSRIESCSTVSAQSLVLQRLRLSSHEKKLQASLLHWKCTDKQIAASIFLWKHHCYYNRIDELISANRQAVLSFCRIEAGPKTAGSYGPLTRFPAGTQKLALRCERSRICKLELRDKRAPKVFANMARPTSDMLWTRIVGDKVFRFDSSEVERKQSFPSLSFLDPIVRESIVEDPNGLWEEPTFVPSFNSRSGHQIVTLEFPANTSFYGTGEVSGSLERSGKRIITWNTDAWGYGKGTSSLYQSHPWVYVLLPDGSSFGVLADTTRRCEVDLRKEAAITFSAESPFPIITFGPYSSPEEVLTVLSHATGTIAMPPKWAIGYHQCRWSYETAARVQEIARTFREKKLPCDVIWMDIDYMEGFRCFTFDPAKFADPLALTESLHNKGFNAIWMIDPGIKYESGYFVYDAGSLEDAWVLKANGRPYVGDVWPGPCVFPDFTQAKVRNWWAELIRDFSLKGVDGIWNDMNEPAVFKTLSKTMPGSNIHNGDEDLGGCQNHLHYHNVYGMLMARSTFEGMQLAKPNKRPFVLTRAGYIGSQRYAATWTGDNLSNWDHLHMSISMALNLGLSGQTFAGPDIGGFAGNATPKLFARWMGIGALLPFSRGHSETGTIDHEPWSFGKECEDICRVALRRRYHLLPHLYTLFFRAHSSGAPVMTPLFFADPKDARLRKIENSFLLGSLLISANTHPTKLANPKECVLPKGVWHRFNLVENHPDLPLLYLRGGSIIPLGPSIQHVGESIFHDGLTLLIALDESGKANGVLYEDDGDGYGYQKGEFLLSFYEAELPNFHGTYDGGEVLVKVKKTEGQWARPKRPLQINFLIGEGAQLEAKGLDGEEIRLKIPPVSVVEGLVAASQEAFSAEMGSKSSPEDIVSDEQKGLRSPRELIELTNAHWQLKVVPWIGGRIISMVHSSTGIDWLHSRLEIGGYEEYSGAEYRSPGCVEDYSIIKKEIQESDGQNFLSLEGDIGGGLVLSRIIKISNTSDKILQIGSKIIAKSVGAGSGGYSRLVCLRIHPTFQLQNPLETVVKFVSVDGIARVYTANFGETSLRDNDRPNGKWMLVDPISGLALVNRFNVEEVAVCLIHWGPCSCNLELWSEERPVSKDSPLGISHEYEVIDV</sequence>
<accession>A0ACC2E2M0</accession>
<reference evidence="2" key="1">
    <citation type="journal article" date="2024" name="Proc. Natl. Acad. Sci. U.S.A.">
        <title>Extraordinary preservation of gene collinearity over three hundred million years revealed in homosporous lycophytes.</title>
        <authorList>
            <person name="Li C."/>
            <person name="Wickell D."/>
            <person name="Kuo L.Y."/>
            <person name="Chen X."/>
            <person name="Nie B."/>
            <person name="Liao X."/>
            <person name="Peng D."/>
            <person name="Ji J."/>
            <person name="Jenkins J."/>
            <person name="Williams M."/>
            <person name="Shu S."/>
            <person name="Plott C."/>
            <person name="Barry K."/>
            <person name="Rajasekar S."/>
            <person name="Grimwood J."/>
            <person name="Han X."/>
            <person name="Sun S."/>
            <person name="Hou Z."/>
            <person name="He W."/>
            <person name="Dai G."/>
            <person name="Sun C."/>
            <person name="Schmutz J."/>
            <person name="Leebens-Mack J.H."/>
            <person name="Li F.W."/>
            <person name="Wang L."/>
        </authorList>
    </citation>
    <scope>NUCLEOTIDE SEQUENCE [LARGE SCALE GENOMIC DNA]</scope>
    <source>
        <strain evidence="2">cv. PW_Plant_1</strain>
    </source>
</reference>
<dbReference type="Proteomes" id="UP001162992">
    <property type="component" value="Chromosome 4"/>
</dbReference>
<proteinExistence type="predicted"/>
<dbReference type="EMBL" id="CM055095">
    <property type="protein sequence ID" value="KAJ7560760.1"/>
    <property type="molecule type" value="Genomic_DNA"/>
</dbReference>
<evidence type="ECO:0000313" key="2">
    <source>
        <dbReference type="Proteomes" id="UP001162992"/>
    </source>
</evidence>
<organism evidence="1 2">
    <name type="scientific">Diphasiastrum complanatum</name>
    <name type="common">Issler's clubmoss</name>
    <name type="synonym">Lycopodium complanatum</name>
    <dbReference type="NCBI Taxonomy" id="34168"/>
    <lineage>
        <taxon>Eukaryota</taxon>
        <taxon>Viridiplantae</taxon>
        <taxon>Streptophyta</taxon>
        <taxon>Embryophyta</taxon>
        <taxon>Tracheophyta</taxon>
        <taxon>Lycopodiopsida</taxon>
        <taxon>Lycopodiales</taxon>
        <taxon>Lycopodiaceae</taxon>
        <taxon>Lycopodioideae</taxon>
        <taxon>Diphasiastrum</taxon>
    </lineage>
</organism>